<dbReference type="AlphaFoldDB" id="A0A9D1STW3"/>
<dbReference type="Gene3D" id="3.10.310.40">
    <property type="match status" value="1"/>
</dbReference>
<dbReference type="InterPro" id="IPR051335">
    <property type="entry name" value="Alanyl-tRNA_Editing_Enzymes"/>
</dbReference>
<dbReference type="SUPFAM" id="SSF55186">
    <property type="entry name" value="ThrRS/AlaRS common domain"/>
    <property type="match status" value="1"/>
</dbReference>
<protein>
    <submittedName>
        <fullName evidence="6">Alanyl-tRNA editing protein</fullName>
    </submittedName>
</protein>
<dbReference type="PANTHER" id="PTHR43462">
    <property type="entry name" value="ALANYL-TRNA EDITING PROTEIN"/>
    <property type="match status" value="1"/>
</dbReference>
<dbReference type="SUPFAM" id="SSF50447">
    <property type="entry name" value="Translation proteins"/>
    <property type="match status" value="1"/>
</dbReference>
<evidence type="ECO:0000313" key="7">
    <source>
        <dbReference type="Proteomes" id="UP000824130"/>
    </source>
</evidence>
<comment type="caution">
    <text evidence="6">The sequence shown here is derived from an EMBL/GenBank/DDBJ whole genome shotgun (WGS) entry which is preliminary data.</text>
</comment>
<dbReference type="PROSITE" id="PS50860">
    <property type="entry name" value="AA_TRNA_LIGASE_II_ALA"/>
    <property type="match status" value="1"/>
</dbReference>
<dbReference type="GO" id="GO:0005737">
    <property type="term" value="C:cytoplasm"/>
    <property type="evidence" value="ECO:0007669"/>
    <property type="project" value="UniProtKB-SubCell"/>
</dbReference>
<proteinExistence type="predicted"/>
<name>A0A9D1STW3_9FIRM</name>
<keyword evidence="3" id="KW-0479">Metal-binding</keyword>
<dbReference type="Pfam" id="PF07973">
    <property type="entry name" value="tRNA_SAD"/>
    <property type="match status" value="1"/>
</dbReference>
<dbReference type="Pfam" id="PF01411">
    <property type="entry name" value="tRNA-synt_2c"/>
    <property type="match status" value="1"/>
</dbReference>
<dbReference type="GO" id="GO:0004813">
    <property type="term" value="F:alanine-tRNA ligase activity"/>
    <property type="evidence" value="ECO:0007669"/>
    <property type="project" value="InterPro"/>
</dbReference>
<reference evidence="6" key="1">
    <citation type="submission" date="2020-10" db="EMBL/GenBank/DDBJ databases">
        <authorList>
            <person name="Gilroy R."/>
        </authorList>
    </citation>
    <scope>NUCLEOTIDE SEQUENCE</scope>
    <source>
        <strain evidence="6">ChiSjej4B22-8349</strain>
    </source>
</reference>
<evidence type="ECO:0000256" key="1">
    <source>
        <dbReference type="ARBA" id="ARBA00001947"/>
    </source>
</evidence>
<gene>
    <name evidence="6" type="ORF">IAD25_00395</name>
</gene>
<dbReference type="GO" id="GO:0046872">
    <property type="term" value="F:metal ion binding"/>
    <property type="evidence" value="ECO:0007669"/>
    <property type="project" value="UniProtKB-KW"/>
</dbReference>
<dbReference type="PANTHER" id="PTHR43462:SF1">
    <property type="entry name" value="ALANYL-TRNA EDITING PROTEIN AARSD1"/>
    <property type="match status" value="1"/>
</dbReference>
<dbReference type="InterPro" id="IPR018164">
    <property type="entry name" value="Ala-tRNA-synth_IIc_N"/>
</dbReference>
<evidence type="ECO:0000259" key="5">
    <source>
        <dbReference type="PROSITE" id="PS50860"/>
    </source>
</evidence>
<dbReference type="InterPro" id="IPR012947">
    <property type="entry name" value="tRNA_SAD"/>
</dbReference>
<sequence>MKTTKLYQSDTYLKEWDASVTSVEKIDNADDRFIITLDRTAFFPEGGGQSCDIGHIDDLDVIDVQESEDGQQVLHTVAGAAGSGIATGDTVHCSIDWERRFDNMQRHCGEHILSGVFYSLFGGVNRGFHMGHEYMTIDISLEEDPKKKDITWEDALAAQLEANKVIWSDAPVTVIRFDSRDKAEKMPLRKALAFDEDISIVCVGSVENAADCVACCGTHPSTAGQIGAIKIFKVEKYKGMFRIYFEAGQRALADYNVKHDILTALSNRYSSSIEDFPEKLKAQEKKLSAVKDELFHLKKAYIENEINKLDEMIGRSTEEDGGSSKVIVYPLPHLSMDDAFTMGKHYMEKTDRLIMLYSEKDTSYILVSGGIPDCGSLVKEYASFYNGKGGGNKVSARAIFSDQKDAQLFAELIEKHLR</sequence>
<evidence type="ECO:0000256" key="3">
    <source>
        <dbReference type="ARBA" id="ARBA00022723"/>
    </source>
</evidence>
<dbReference type="EMBL" id="DVOB01000008">
    <property type="protein sequence ID" value="HIU95155.1"/>
    <property type="molecule type" value="Genomic_DNA"/>
</dbReference>
<dbReference type="Gene3D" id="3.30.980.10">
    <property type="entry name" value="Threonyl-trna Synthetase, Chain A, domain 2"/>
    <property type="match status" value="1"/>
</dbReference>
<dbReference type="InterPro" id="IPR018163">
    <property type="entry name" value="Thr/Ala-tRNA-synth_IIc_edit"/>
</dbReference>
<dbReference type="Proteomes" id="UP000824130">
    <property type="component" value="Unassembled WGS sequence"/>
</dbReference>
<feature type="domain" description="Alanyl-transfer RNA synthetases family profile" evidence="5">
    <location>
        <begin position="1"/>
        <end position="257"/>
    </location>
</feature>
<dbReference type="Gene3D" id="2.40.30.130">
    <property type="match status" value="1"/>
</dbReference>
<dbReference type="GO" id="GO:0005524">
    <property type="term" value="F:ATP binding"/>
    <property type="evidence" value="ECO:0007669"/>
    <property type="project" value="InterPro"/>
</dbReference>
<dbReference type="InterPro" id="IPR009000">
    <property type="entry name" value="Transl_B-barrel_sf"/>
</dbReference>
<dbReference type="GO" id="GO:0006419">
    <property type="term" value="P:alanyl-tRNA aminoacylation"/>
    <property type="evidence" value="ECO:0007669"/>
    <property type="project" value="InterPro"/>
</dbReference>
<evidence type="ECO:0000313" key="6">
    <source>
        <dbReference type="EMBL" id="HIU95155.1"/>
    </source>
</evidence>
<dbReference type="SMART" id="SM00863">
    <property type="entry name" value="tRNA_SAD"/>
    <property type="match status" value="1"/>
</dbReference>
<dbReference type="InterPro" id="IPR018165">
    <property type="entry name" value="Ala-tRNA-synth_IIc_core"/>
</dbReference>
<evidence type="ECO:0000256" key="2">
    <source>
        <dbReference type="ARBA" id="ARBA00004496"/>
    </source>
</evidence>
<accession>A0A9D1STW3</accession>
<evidence type="ECO:0000256" key="4">
    <source>
        <dbReference type="ARBA" id="ARBA00022833"/>
    </source>
</evidence>
<keyword evidence="4" id="KW-0862">Zinc</keyword>
<comment type="cofactor">
    <cofactor evidence="1">
        <name>Zn(2+)</name>
        <dbReference type="ChEBI" id="CHEBI:29105"/>
    </cofactor>
</comment>
<comment type="subcellular location">
    <subcellularLocation>
        <location evidence="2">Cytoplasm</location>
    </subcellularLocation>
</comment>
<dbReference type="GO" id="GO:0002161">
    <property type="term" value="F:aminoacyl-tRNA deacylase activity"/>
    <property type="evidence" value="ECO:0007669"/>
    <property type="project" value="UniProtKB-ARBA"/>
</dbReference>
<reference evidence="6" key="2">
    <citation type="journal article" date="2021" name="PeerJ">
        <title>Extensive microbial diversity within the chicken gut microbiome revealed by metagenomics and culture.</title>
        <authorList>
            <person name="Gilroy R."/>
            <person name="Ravi A."/>
            <person name="Getino M."/>
            <person name="Pursley I."/>
            <person name="Horton D.L."/>
            <person name="Alikhan N.F."/>
            <person name="Baker D."/>
            <person name="Gharbi K."/>
            <person name="Hall N."/>
            <person name="Watson M."/>
            <person name="Adriaenssens E.M."/>
            <person name="Foster-Nyarko E."/>
            <person name="Jarju S."/>
            <person name="Secka A."/>
            <person name="Antonio M."/>
            <person name="Oren A."/>
            <person name="Chaudhuri R.R."/>
            <person name="La Ragione R."/>
            <person name="Hildebrand F."/>
            <person name="Pallen M.J."/>
        </authorList>
    </citation>
    <scope>NUCLEOTIDE SEQUENCE</scope>
    <source>
        <strain evidence="6">ChiSjej4B22-8349</strain>
    </source>
</reference>
<organism evidence="6 7">
    <name type="scientific">Candidatus Allocopromorpha excrementipullorum</name>
    <dbReference type="NCBI Taxonomy" id="2840743"/>
    <lineage>
        <taxon>Bacteria</taxon>
        <taxon>Bacillati</taxon>
        <taxon>Bacillota</taxon>
        <taxon>Clostridia</taxon>
        <taxon>Eubacteriales</taxon>
        <taxon>Eubacteriaceae</taxon>
        <taxon>Eubacteriaceae incertae sedis</taxon>
        <taxon>Candidatus Allocopromorpha</taxon>
    </lineage>
</organism>
<dbReference type="GO" id="GO:0003676">
    <property type="term" value="F:nucleic acid binding"/>
    <property type="evidence" value="ECO:0007669"/>
    <property type="project" value="InterPro"/>
</dbReference>